<dbReference type="FunFam" id="3.30.70.330:FF:000105">
    <property type="entry name" value="HIV Tat-specific factor 1 homolog"/>
    <property type="match status" value="1"/>
</dbReference>
<dbReference type="CDD" id="cd12285">
    <property type="entry name" value="RRM3_RBM39_like"/>
    <property type="match status" value="1"/>
</dbReference>
<dbReference type="InterPro" id="IPR035979">
    <property type="entry name" value="RBD_domain_sf"/>
</dbReference>
<evidence type="ECO:0000256" key="1">
    <source>
        <dbReference type="ARBA" id="ARBA00007747"/>
    </source>
</evidence>
<keyword evidence="11" id="KW-1185">Reference proteome</keyword>
<keyword evidence="5" id="KW-0508">mRNA splicing</keyword>
<sequence>MDFPTDVAEFDKDPRISFSKLDNGYLLETSDGREFLFNTILKRWVESIDEALIRKQQGYGSDDGETEIVHPRDRKKRKNSHDEIKEPKPKKPRVNTAVWVTGIPVDAELSEIRELFVKYGILAEELDTGKPRIKMYSDENGNFKGEALVVYYRPESVDLAIQCLDETEFRLGSNNPSGPMRVQVADFSYKREKDVEPKATMTAQEKKKLKERAERLNKKLSDWGDDEAEETLKAMQAAQEASRHVVMKHMFTLEEVEINPEVPMDIHDDVRRECSKIGHVTKVVVWEGESQGVVTVRFLSSADARRCVQIMNGRFFGGRVVIAYIWDGEEKFKKYHAGRDAAGKMADPLDLDYEENERLERFGDWLESADNQPDKIETGNLKDDEVKTSENNVGNDNTKKDETDNEDDEVKTNSDNDAGKN</sequence>
<evidence type="ECO:0000313" key="10">
    <source>
        <dbReference type="EMBL" id="KXG46414.1"/>
    </source>
</evidence>
<name>A0A135LBU2_PENPA</name>
<dbReference type="Gene3D" id="3.30.70.330">
    <property type="match status" value="2"/>
</dbReference>
<dbReference type="OMA" id="DTDFRFG"/>
<dbReference type="OrthoDB" id="10258585at2759"/>
<dbReference type="Pfam" id="PF00076">
    <property type="entry name" value="RRM_1"/>
    <property type="match status" value="2"/>
</dbReference>
<evidence type="ECO:0000256" key="6">
    <source>
        <dbReference type="PROSITE-ProRule" id="PRU00176"/>
    </source>
</evidence>
<keyword evidence="4 6" id="KW-0694">RNA-binding</keyword>
<gene>
    <name evidence="10" type="ORF">PGRI_052700</name>
</gene>
<organism evidence="10 11">
    <name type="scientific">Penicillium patulum</name>
    <name type="common">Penicillium griseofulvum</name>
    <dbReference type="NCBI Taxonomy" id="5078"/>
    <lineage>
        <taxon>Eukaryota</taxon>
        <taxon>Fungi</taxon>
        <taxon>Dikarya</taxon>
        <taxon>Ascomycota</taxon>
        <taxon>Pezizomycotina</taxon>
        <taxon>Eurotiomycetes</taxon>
        <taxon>Eurotiomycetidae</taxon>
        <taxon>Eurotiales</taxon>
        <taxon>Aspergillaceae</taxon>
        <taxon>Penicillium</taxon>
    </lineage>
</organism>
<feature type="compositionally biased region" description="Basic and acidic residues" evidence="8">
    <location>
        <begin position="410"/>
        <end position="421"/>
    </location>
</feature>
<dbReference type="GO" id="GO:0003723">
    <property type="term" value="F:RNA binding"/>
    <property type="evidence" value="ECO:0007669"/>
    <property type="project" value="UniProtKB-UniRule"/>
</dbReference>
<evidence type="ECO:0000256" key="3">
    <source>
        <dbReference type="ARBA" id="ARBA00022737"/>
    </source>
</evidence>
<comment type="caution">
    <text evidence="10">The sequence shown here is derived from an EMBL/GenBank/DDBJ whole genome shotgun (WGS) entry which is preliminary data.</text>
</comment>
<feature type="region of interest" description="Disordered" evidence="8">
    <location>
        <begin position="364"/>
        <end position="421"/>
    </location>
</feature>
<evidence type="ECO:0000259" key="9">
    <source>
        <dbReference type="PROSITE" id="PS50102"/>
    </source>
</evidence>
<dbReference type="PANTHER" id="PTHR15608">
    <property type="entry name" value="SPLICING FACTOR U2AF-ASSOCIATED PROTEIN 2"/>
    <property type="match status" value="1"/>
</dbReference>
<proteinExistence type="inferred from homology"/>
<dbReference type="PANTHER" id="PTHR15608:SF0">
    <property type="entry name" value="HIV TAT-SPECIFIC FACTOR 1"/>
    <property type="match status" value="1"/>
</dbReference>
<dbReference type="CDD" id="cd12281">
    <property type="entry name" value="RRM1_TatSF1_like"/>
    <property type="match status" value="1"/>
</dbReference>
<dbReference type="InterPro" id="IPR034393">
    <property type="entry name" value="TatSF1-like"/>
</dbReference>
<dbReference type="InterPro" id="IPR012677">
    <property type="entry name" value="Nucleotide-bd_a/b_plait_sf"/>
</dbReference>
<dbReference type="STRING" id="5078.A0A135LBU2"/>
<evidence type="ECO:0000256" key="8">
    <source>
        <dbReference type="SAM" id="MobiDB-lite"/>
    </source>
</evidence>
<dbReference type="AlphaFoldDB" id="A0A135LBU2"/>
<dbReference type="GO" id="GO:0000398">
    <property type="term" value="P:mRNA splicing, via spliceosome"/>
    <property type="evidence" value="ECO:0007669"/>
    <property type="project" value="InterPro"/>
</dbReference>
<dbReference type="GeneID" id="63708283"/>
<feature type="domain" description="RRM" evidence="9">
    <location>
        <begin position="96"/>
        <end position="187"/>
    </location>
</feature>
<accession>A0A135LBU2</accession>
<keyword evidence="7" id="KW-0175">Coiled coil</keyword>
<keyword evidence="3" id="KW-0677">Repeat</keyword>
<dbReference type="PROSITE" id="PS50102">
    <property type="entry name" value="RRM"/>
    <property type="match status" value="1"/>
</dbReference>
<evidence type="ECO:0000256" key="7">
    <source>
        <dbReference type="SAM" id="Coils"/>
    </source>
</evidence>
<dbReference type="InterPro" id="IPR000504">
    <property type="entry name" value="RRM_dom"/>
</dbReference>
<dbReference type="EMBL" id="LHQR01000069">
    <property type="protein sequence ID" value="KXG46414.1"/>
    <property type="molecule type" value="Genomic_DNA"/>
</dbReference>
<dbReference type="RefSeq" id="XP_040644950.1">
    <property type="nucleotide sequence ID" value="XM_040792983.1"/>
</dbReference>
<feature type="compositionally biased region" description="Basic and acidic residues" evidence="8">
    <location>
        <begin position="80"/>
        <end position="89"/>
    </location>
</feature>
<reference evidence="10 11" key="1">
    <citation type="journal article" date="2016" name="BMC Genomics">
        <title>Genome sequencing and secondary metabolism of the postharvest pathogen Penicillium griseofulvum.</title>
        <authorList>
            <person name="Banani H."/>
            <person name="Marcet-Houben M."/>
            <person name="Ballester A.R."/>
            <person name="Abbruscato P."/>
            <person name="Gonzalez-Candelas L."/>
            <person name="Gabaldon T."/>
            <person name="Spadaro D."/>
        </authorList>
    </citation>
    <scope>NUCLEOTIDE SEQUENCE [LARGE SCALE GENOMIC DNA]</scope>
    <source>
        <strain evidence="10 11">PG3</strain>
    </source>
</reference>
<dbReference type="SMART" id="SM00360">
    <property type="entry name" value="RRM"/>
    <property type="match status" value="2"/>
</dbReference>
<evidence type="ECO:0000256" key="5">
    <source>
        <dbReference type="ARBA" id="ARBA00023187"/>
    </source>
</evidence>
<dbReference type="GO" id="GO:0005686">
    <property type="term" value="C:U2 snRNP"/>
    <property type="evidence" value="ECO:0007669"/>
    <property type="project" value="TreeGrafter"/>
</dbReference>
<comment type="similarity">
    <text evidence="1">Belongs to the HTATSF1 family.</text>
</comment>
<dbReference type="Proteomes" id="UP000070168">
    <property type="component" value="Unassembled WGS sequence"/>
</dbReference>
<feature type="region of interest" description="Disordered" evidence="8">
    <location>
        <begin position="59"/>
        <end position="91"/>
    </location>
</feature>
<evidence type="ECO:0000256" key="4">
    <source>
        <dbReference type="ARBA" id="ARBA00022884"/>
    </source>
</evidence>
<feature type="compositionally biased region" description="Basic and acidic residues" evidence="8">
    <location>
        <begin position="372"/>
        <end position="388"/>
    </location>
</feature>
<protein>
    <submittedName>
        <fullName evidence="10">Nucleotide-binding, alpha-beta plait</fullName>
    </submittedName>
</protein>
<evidence type="ECO:0000313" key="11">
    <source>
        <dbReference type="Proteomes" id="UP000070168"/>
    </source>
</evidence>
<dbReference type="InterPro" id="IPR034392">
    <property type="entry name" value="TatSF1-like_RRM1"/>
</dbReference>
<evidence type="ECO:0000256" key="2">
    <source>
        <dbReference type="ARBA" id="ARBA00022664"/>
    </source>
</evidence>
<dbReference type="SUPFAM" id="SSF54928">
    <property type="entry name" value="RNA-binding domain, RBD"/>
    <property type="match status" value="2"/>
</dbReference>
<feature type="coiled-coil region" evidence="7">
    <location>
        <begin position="199"/>
        <end position="226"/>
    </location>
</feature>
<dbReference type="GO" id="GO:0005684">
    <property type="term" value="C:U2-type spliceosomal complex"/>
    <property type="evidence" value="ECO:0007669"/>
    <property type="project" value="TreeGrafter"/>
</dbReference>
<keyword evidence="2" id="KW-0507">mRNA processing</keyword>